<comment type="caution">
    <text evidence="2">The sequence shown here is derived from an EMBL/GenBank/DDBJ whole genome shotgun (WGS) entry which is preliminary data.</text>
</comment>
<dbReference type="Proteomes" id="UP001628179">
    <property type="component" value="Unassembled WGS sequence"/>
</dbReference>
<keyword evidence="1" id="KW-0812">Transmembrane</keyword>
<accession>A0ABQ0GJZ9</accession>
<feature type="transmembrane region" description="Helical" evidence="1">
    <location>
        <begin position="176"/>
        <end position="194"/>
    </location>
</feature>
<keyword evidence="3" id="KW-1185">Reference proteome</keyword>
<evidence type="ECO:0000313" key="2">
    <source>
        <dbReference type="EMBL" id="GAB1318088.1"/>
    </source>
</evidence>
<sequence length="469" mass="52464">MAGDFDFQIRKPVIAKSHETFHGNLRFCLNNITERVVVARCEIVTEADNTVVAMVKLQLASGQTSTFETAIQDTCRAMMDEQNQCWVNCMSERHVWGIIPVSRAFKAYWNAFFFERMLSLRPSDMRRIAREVTRESRPYFIPTFAVFGFAALAGAIDSFRMMSSLVGTTIADNFDFAGFLAGALPTVAMVFRWFTRPDRGRNLDELREDYRNHMQIFGNGLSNVVRRFGDSDESLRRLLRDNEWMISVCSELCDLSIVASEIIALQPHFLGSLERAVTQERSLAIARGAFTLGVFGAGALIIPGATDADVVAGRAGGADGNAVGIGAAAAILRLVTRLGTSASIPPVAVTTWAATQTIDASRNRRELREEYENAEKAFTVVRVSWQSAFTIRLRLELFRLRQGQGLPALRLDDVAARREWNRFVHEYRQLPEDSEEMISQFSVFLEGEANSMARGLQELAETGLWVEGE</sequence>
<dbReference type="RefSeq" id="XP_070919819.1">
    <property type="nucleotide sequence ID" value="XM_071063718.1"/>
</dbReference>
<organism evidence="2 3">
    <name type="scientific">Madurella fahalii</name>
    <dbReference type="NCBI Taxonomy" id="1157608"/>
    <lineage>
        <taxon>Eukaryota</taxon>
        <taxon>Fungi</taxon>
        <taxon>Dikarya</taxon>
        <taxon>Ascomycota</taxon>
        <taxon>Pezizomycotina</taxon>
        <taxon>Sordariomycetes</taxon>
        <taxon>Sordariomycetidae</taxon>
        <taxon>Sordariales</taxon>
        <taxon>Sordariales incertae sedis</taxon>
        <taxon>Madurella</taxon>
    </lineage>
</organism>
<dbReference type="EMBL" id="BAAFSV010000004">
    <property type="protein sequence ID" value="GAB1318088.1"/>
    <property type="molecule type" value="Genomic_DNA"/>
</dbReference>
<evidence type="ECO:0000313" key="3">
    <source>
        <dbReference type="Proteomes" id="UP001628179"/>
    </source>
</evidence>
<keyword evidence="1" id="KW-1133">Transmembrane helix</keyword>
<evidence type="ECO:0000256" key="1">
    <source>
        <dbReference type="SAM" id="Phobius"/>
    </source>
</evidence>
<protein>
    <submittedName>
        <fullName evidence="2">Uncharacterized protein</fullName>
    </submittedName>
</protein>
<keyword evidence="1" id="KW-0472">Membrane</keyword>
<dbReference type="GeneID" id="98179041"/>
<feature type="transmembrane region" description="Helical" evidence="1">
    <location>
        <begin position="139"/>
        <end position="156"/>
    </location>
</feature>
<reference evidence="2 3" key="1">
    <citation type="submission" date="2024-09" db="EMBL/GenBank/DDBJ databases">
        <title>Itraconazole resistance in Madurella fahalii resulting from another homologue of gene encoding cytochrome P450 14-alpha sterol demethylase (CYP51).</title>
        <authorList>
            <person name="Yoshioka I."/>
            <person name="Fahal A.H."/>
            <person name="Kaneko S."/>
            <person name="Yaguchi T."/>
        </authorList>
    </citation>
    <scope>NUCLEOTIDE SEQUENCE [LARGE SCALE GENOMIC DNA]</scope>
    <source>
        <strain evidence="2 3">IFM 68171</strain>
    </source>
</reference>
<gene>
    <name evidence="2" type="ORF">MFIFM68171_08298</name>
</gene>
<name>A0ABQ0GJZ9_9PEZI</name>
<proteinExistence type="predicted"/>